<feature type="transmembrane region" description="Helical" evidence="1">
    <location>
        <begin position="274"/>
        <end position="295"/>
    </location>
</feature>
<dbReference type="EMBL" id="OFSM01000014">
    <property type="protein sequence ID" value="SOY30231.1"/>
    <property type="molecule type" value="Genomic_DNA"/>
</dbReference>
<reference evidence="2 3" key="1">
    <citation type="submission" date="2018-01" db="EMBL/GenBank/DDBJ databases">
        <authorList>
            <person name="Gaut B.S."/>
            <person name="Morton B.R."/>
            <person name="Clegg M.T."/>
            <person name="Duvall M.R."/>
        </authorList>
    </citation>
    <scope>NUCLEOTIDE SEQUENCE [LARGE SCALE GENOMIC DNA]</scope>
    <source>
        <strain evidence="2">GP69</strain>
    </source>
</reference>
<sequence length="472" mass="52493">MKKLLSIVITLCALAGAAVFWILGGSLCTKMRGGPEELASGTTFSEAEGRYISYEAAYPIASRVEEYYSGDPDRVRTMGYVVYDQERQAFIYIVVSDNDKGRLENLMWDLHLSAEMRAGKDMEPFTAWGSLEPMESEAVEEMLAAVEDSEIVDSYMSSGGSGSHYEAYFNSDEYGKVMAAMGKALEEGWQQSDWYYIVDGSINGLSGGDIWICAFAAGLNLLIAVFRLIALLRGAGKHSDKAEKSGSKLDRFLAAQRDWVEDWCDYSLNRGRRLGYLSVLGGVVIFLAIGIFVKVPVQKLLVFYLSLGVLLGELTGLLFWFGQKGQAKPGKILKKLEKSVKKELPSASEQEDFAEDVLNAGSEWQFREKTKDAMLQGVVGSRYWVALSWNGQATVIDSERLDKIETATISGQVRSGKVRVSYVSYVARFYYRNATPKKTFDKALSFNWEDSLGLFMVLVRKRVGDNVKITAV</sequence>
<dbReference type="OrthoDB" id="9780238at2"/>
<dbReference type="Pfam" id="PF20456">
    <property type="entry name" value="DUF6709"/>
    <property type="match status" value="1"/>
</dbReference>
<dbReference type="RefSeq" id="WP_103240287.1">
    <property type="nucleotide sequence ID" value="NZ_JANJZD010000013.1"/>
</dbReference>
<feature type="transmembrane region" description="Helical" evidence="1">
    <location>
        <begin position="301"/>
        <end position="321"/>
    </location>
</feature>
<organism evidence="2 3">
    <name type="scientific">Acetatifactor muris</name>
    <dbReference type="NCBI Taxonomy" id="879566"/>
    <lineage>
        <taxon>Bacteria</taxon>
        <taxon>Bacillati</taxon>
        <taxon>Bacillota</taxon>
        <taxon>Clostridia</taxon>
        <taxon>Lachnospirales</taxon>
        <taxon>Lachnospiraceae</taxon>
        <taxon>Acetatifactor</taxon>
    </lineage>
</organism>
<proteinExistence type="predicted"/>
<keyword evidence="1" id="KW-0472">Membrane</keyword>
<keyword evidence="3" id="KW-1185">Reference proteome</keyword>
<protein>
    <submittedName>
        <fullName evidence="2">Uncharacterized protein</fullName>
    </submittedName>
</protein>
<keyword evidence="1" id="KW-1133">Transmembrane helix</keyword>
<name>A0A2K4ZIF4_9FIRM</name>
<dbReference type="InterPro" id="IPR046555">
    <property type="entry name" value="DUF6709"/>
</dbReference>
<dbReference type="Proteomes" id="UP000236311">
    <property type="component" value="Unassembled WGS sequence"/>
</dbReference>
<evidence type="ECO:0000313" key="3">
    <source>
        <dbReference type="Proteomes" id="UP000236311"/>
    </source>
</evidence>
<accession>A0A2K4ZIF4</accession>
<gene>
    <name evidence="2" type="ORF">AMURIS_02954</name>
</gene>
<evidence type="ECO:0000256" key="1">
    <source>
        <dbReference type="SAM" id="Phobius"/>
    </source>
</evidence>
<dbReference type="AlphaFoldDB" id="A0A2K4ZIF4"/>
<evidence type="ECO:0000313" key="2">
    <source>
        <dbReference type="EMBL" id="SOY30231.1"/>
    </source>
</evidence>
<keyword evidence="1" id="KW-0812">Transmembrane</keyword>
<feature type="transmembrane region" description="Helical" evidence="1">
    <location>
        <begin position="209"/>
        <end position="232"/>
    </location>
</feature>